<dbReference type="EMBL" id="FPBV01000007">
    <property type="protein sequence ID" value="SFU74619.1"/>
    <property type="molecule type" value="Genomic_DNA"/>
</dbReference>
<gene>
    <name evidence="1" type="ORF">SAMN05421543_1077</name>
</gene>
<keyword evidence="2" id="KW-1185">Reference proteome</keyword>
<dbReference type="OrthoDB" id="9830942at2"/>
<protein>
    <submittedName>
        <fullName evidence="1">Uncharacterized protein</fullName>
    </submittedName>
</protein>
<reference evidence="2" key="1">
    <citation type="submission" date="2016-10" db="EMBL/GenBank/DDBJ databases">
        <authorList>
            <person name="Varghese N."/>
        </authorList>
    </citation>
    <scope>NUCLEOTIDE SEQUENCE [LARGE SCALE GENOMIC DNA]</scope>
    <source>
        <strain evidence="2">DSM 17980</strain>
    </source>
</reference>
<accession>A0A1I7INW6</accession>
<organism evidence="1 2">
    <name type="scientific">Alicyclobacillus macrosporangiidus</name>
    <dbReference type="NCBI Taxonomy" id="392015"/>
    <lineage>
        <taxon>Bacteria</taxon>
        <taxon>Bacillati</taxon>
        <taxon>Bacillota</taxon>
        <taxon>Bacilli</taxon>
        <taxon>Bacillales</taxon>
        <taxon>Alicyclobacillaceae</taxon>
        <taxon>Alicyclobacillus</taxon>
    </lineage>
</organism>
<name>A0A1I7INW6_9BACL</name>
<evidence type="ECO:0000313" key="2">
    <source>
        <dbReference type="Proteomes" id="UP000183508"/>
    </source>
</evidence>
<dbReference type="AlphaFoldDB" id="A0A1I7INW6"/>
<dbReference type="STRING" id="392015.SAMN05421543_1077"/>
<evidence type="ECO:0000313" key="1">
    <source>
        <dbReference type="EMBL" id="SFU74619.1"/>
    </source>
</evidence>
<dbReference type="Proteomes" id="UP000183508">
    <property type="component" value="Unassembled WGS sequence"/>
</dbReference>
<dbReference type="RefSeq" id="WP_074951268.1">
    <property type="nucleotide sequence ID" value="NZ_FPBV01000007.1"/>
</dbReference>
<sequence length="136" mass="15285">MVETADALLRLAQDVWALEQEGANLSQTWYGFETPEAGALKRLHTVNGQALTKLERLAQGLDSRVRSADDGDRPHLQHAYHLVQELIQSRRAVHELVGAQLDGRRAFDEDLRALGLKERAAAQQARKLCDTLKRIH</sequence>
<proteinExistence type="predicted"/>